<accession>A0A561BT89</accession>
<keyword evidence="1" id="KW-0732">Signal</keyword>
<comment type="caution">
    <text evidence="2">The sequence shown here is derived from an EMBL/GenBank/DDBJ whole genome shotgun (WGS) entry which is preliminary data.</text>
</comment>
<dbReference type="AlphaFoldDB" id="A0A561BT89"/>
<dbReference type="RefSeq" id="WP_145807452.1">
    <property type="nucleotide sequence ID" value="NZ_VIVK01000001.1"/>
</dbReference>
<dbReference type="SUPFAM" id="SSF50939">
    <property type="entry name" value="Sialidases"/>
    <property type="match status" value="1"/>
</dbReference>
<evidence type="ECO:0000313" key="3">
    <source>
        <dbReference type="Proteomes" id="UP000318380"/>
    </source>
</evidence>
<keyword evidence="3" id="KW-1185">Reference proteome</keyword>
<proteinExistence type="predicted"/>
<name>A0A561BT89_9ACTN</name>
<gene>
    <name evidence="2" type="ORF">FB561_3232</name>
</gene>
<feature type="chain" id="PRO_5022077607" evidence="1">
    <location>
        <begin position="28"/>
        <end position="563"/>
    </location>
</feature>
<evidence type="ECO:0000256" key="1">
    <source>
        <dbReference type="SAM" id="SignalP"/>
    </source>
</evidence>
<sequence length="563" mass="58963">MRIPRIRRAALAAVLLTALAVPVTPVAAEPARSPATPEPTRTVLPGVSKQLEVRGPSGLSSRRLPAGTTHKLTLRHLGHDGALAPTAFTGIANLDGSLNEPVDVGTGEVTLALPAGRYVFASTLEVGEQTSVLVQPLLDLRADTTVAVDFRRTKPLAITVDDASVSSYFSALYFARRLADGSMLEFSAPGGPLEDVRAGQLGPDVPANELKSSVGTHWAVPGPRGDFADSPVTYHSMDTVDGRFVQGLQRVVRRSALARLVSTTYSTAADLVGVKSIAVLPPDHHSVWSKGLTRNRPGTVTEYVEAGREVSAGFQERTGGGEESVLVAELNWGSSRSFAAGSLHRTEWNRAVLGPGLPEGAAARYGDQLAVEVGLTDDAAGNNGWGMDQAAATRLYRDGVLVVETDRPGNLGREAIVEPGQAKYRLETEVIRAAGTRRSTVVKTAWTFRSDTTSESGEALPLWVARFAPGTGLANDVAAGRIVVPLTLTPQPGAKVGKPGVPVVETSADGGGSWRRATVVPVGGGRYQVGFTATVGTVGLRVTMTDSLGNSVEQSVADALGVR</sequence>
<dbReference type="Proteomes" id="UP000318380">
    <property type="component" value="Unassembled WGS sequence"/>
</dbReference>
<organism evidence="2 3">
    <name type="scientific">Kribbella amoyensis</name>
    <dbReference type="NCBI Taxonomy" id="996641"/>
    <lineage>
        <taxon>Bacteria</taxon>
        <taxon>Bacillati</taxon>
        <taxon>Actinomycetota</taxon>
        <taxon>Actinomycetes</taxon>
        <taxon>Propionibacteriales</taxon>
        <taxon>Kribbellaceae</taxon>
        <taxon>Kribbella</taxon>
    </lineage>
</organism>
<protein>
    <submittedName>
        <fullName evidence="2">Uncharacterized protein</fullName>
    </submittedName>
</protein>
<feature type="signal peptide" evidence="1">
    <location>
        <begin position="1"/>
        <end position="27"/>
    </location>
</feature>
<dbReference type="OrthoDB" id="614750at2"/>
<evidence type="ECO:0000313" key="2">
    <source>
        <dbReference type="EMBL" id="TWD82105.1"/>
    </source>
</evidence>
<reference evidence="2 3" key="1">
    <citation type="submission" date="2019-06" db="EMBL/GenBank/DDBJ databases">
        <title>Sequencing the genomes of 1000 actinobacteria strains.</title>
        <authorList>
            <person name="Klenk H.-P."/>
        </authorList>
    </citation>
    <scope>NUCLEOTIDE SEQUENCE [LARGE SCALE GENOMIC DNA]</scope>
    <source>
        <strain evidence="2 3">DSM 24683</strain>
    </source>
</reference>
<dbReference type="InterPro" id="IPR036278">
    <property type="entry name" value="Sialidase_sf"/>
</dbReference>
<dbReference type="EMBL" id="VIVK01000001">
    <property type="protein sequence ID" value="TWD82105.1"/>
    <property type="molecule type" value="Genomic_DNA"/>
</dbReference>